<protein>
    <submittedName>
        <fullName evidence="1">Uncharacterized protein</fullName>
    </submittedName>
</protein>
<dbReference type="EMBL" id="JAEOAH010000009">
    <property type="protein sequence ID" value="MBK3495078.1"/>
    <property type="molecule type" value="Genomic_DNA"/>
</dbReference>
<name>A0ABS1H7S3_9BACL</name>
<evidence type="ECO:0000313" key="2">
    <source>
        <dbReference type="Proteomes" id="UP000618943"/>
    </source>
</evidence>
<keyword evidence="2" id="KW-1185">Reference proteome</keyword>
<proteinExistence type="predicted"/>
<organism evidence="1 2">
    <name type="scientific">Viridibacillus soli</name>
    <dbReference type="NCBI Taxonomy" id="2798301"/>
    <lineage>
        <taxon>Bacteria</taxon>
        <taxon>Bacillati</taxon>
        <taxon>Bacillota</taxon>
        <taxon>Bacilli</taxon>
        <taxon>Bacillales</taxon>
        <taxon>Caryophanaceae</taxon>
        <taxon>Viridibacillus</taxon>
    </lineage>
</organism>
<comment type="caution">
    <text evidence="1">The sequence shown here is derived from an EMBL/GenBank/DDBJ whole genome shotgun (WGS) entry which is preliminary data.</text>
</comment>
<accession>A0ABS1H7S3</accession>
<sequence length="55" mass="6324">MPSIAMTKTEDGNDRDDAWTNRAYSILWQRLYSKTAGKDGESRKGLIKLEYSQNI</sequence>
<dbReference type="Proteomes" id="UP000618943">
    <property type="component" value="Unassembled WGS sequence"/>
</dbReference>
<evidence type="ECO:0000313" key="1">
    <source>
        <dbReference type="EMBL" id="MBK3495078.1"/>
    </source>
</evidence>
<reference evidence="1 2" key="1">
    <citation type="submission" date="2020-12" db="EMBL/GenBank/DDBJ databases">
        <title>YIM B01967 draft genome.</title>
        <authorList>
            <person name="Yan X."/>
        </authorList>
    </citation>
    <scope>NUCLEOTIDE SEQUENCE [LARGE SCALE GENOMIC DNA]</scope>
    <source>
        <strain evidence="1 2">YIM B01967</strain>
    </source>
</reference>
<dbReference type="RefSeq" id="WP_200748855.1">
    <property type="nucleotide sequence ID" value="NZ_JAEOAH010000009.1"/>
</dbReference>
<gene>
    <name evidence="1" type="ORF">JFL43_09450</name>
</gene>